<dbReference type="Proteomes" id="UP000507695">
    <property type="component" value="Unassembled WGS sequence"/>
</dbReference>
<feature type="transmembrane region" description="Helical" evidence="1">
    <location>
        <begin position="112"/>
        <end position="132"/>
    </location>
</feature>
<dbReference type="EMBL" id="CABDVL010000003">
    <property type="protein sequence ID" value="VTM50144.1"/>
    <property type="molecule type" value="Genomic_DNA"/>
</dbReference>
<evidence type="ECO:0000313" key="2">
    <source>
        <dbReference type="EMBL" id="VTM50144.1"/>
    </source>
</evidence>
<protein>
    <submittedName>
        <fullName evidence="2">Uncharacterized protein</fullName>
    </submittedName>
</protein>
<keyword evidence="1" id="KW-0812">Transmembrane</keyword>
<gene>
    <name evidence="2" type="ORF">NCTC9183_01254</name>
</gene>
<reference evidence="2" key="1">
    <citation type="submission" date="2019-04" db="EMBL/GenBank/DDBJ databases">
        <authorList>
            <consortium name="Pathogen Informatics"/>
        </authorList>
    </citation>
    <scope>NUCLEOTIDE SEQUENCE</scope>
    <source>
        <strain evidence="2">NCTC9183</strain>
    </source>
</reference>
<keyword evidence="1" id="KW-0472">Membrane</keyword>
<accession>A0A4P0XTH7</accession>
<feature type="transmembrane region" description="Helical" evidence="1">
    <location>
        <begin position="56"/>
        <end position="78"/>
    </location>
</feature>
<sequence>MAANLIYKGDDCLYGCCPKYLARHMLVLGWQMRIEMKILLNWSPLRQLFTYIQERFTFLVLLCWPAIIWLFCRVGVWLTDNVYELLGKSPAQSFTVYLQPFMTPGTLLRISISWVVLLFILFSMAMAFTWGLRRFMNRHK</sequence>
<organism evidence="2">
    <name type="scientific">Klebsiella pneumoniae</name>
    <dbReference type="NCBI Taxonomy" id="573"/>
    <lineage>
        <taxon>Bacteria</taxon>
        <taxon>Pseudomonadati</taxon>
        <taxon>Pseudomonadota</taxon>
        <taxon>Gammaproteobacteria</taxon>
        <taxon>Enterobacterales</taxon>
        <taxon>Enterobacteriaceae</taxon>
        <taxon>Klebsiella/Raoultella group</taxon>
        <taxon>Klebsiella</taxon>
        <taxon>Klebsiella pneumoniae complex</taxon>
    </lineage>
</organism>
<dbReference type="AlphaFoldDB" id="A0A4P0XTH7"/>
<evidence type="ECO:0000256" key="1">
    <source>
        <dbReference type="SAM" id="Phobius"/>
    </source>
</evidence>
<name>A0A4P0XTH7_KLEPN</name>
<proteinExistence type="predicted"/>
<keyword evidence="1" id="KW-1133">Transmembrane helix</keyword>